<reference evidence="2" key="1">
    <citation type="submission" date="2016-10" db="EMBL/GenBank/DDBJ databases">
        <authorList>
            <person name="Varghese N."/>
            <person name="Submissions S."/>
        </authorList>
    </citation>
    <scope>NUCLEOTIDE SEQUENCE [LARGE SCALE GENOMIC DNA]</scope>
    <source>
        <strain evidence="2">DSM 16995</strain>
    </source>
</reference>
<keyword evidence="2" id="KW-1185">Reference proteome</keyword>
<organism evidence="1 2">
    <name type="scientific">Maridesulfovibrio ferrireducens</name>
    <dbReference type="NCBI Taxonomy" id="246191"/>
    <lineage>
        <taxon>Bacteria</taxon>
        <taxon>Pseudomonadati</taxon>
        <taxon>Thermodesulfobacteriota</taxon>
        <taxon>Desulfovibrionia</taxon>
        <taxon>Desulfovibrionales</taxon>
        <taxon>Desulfovibrionaceae</taxon>
        <taxon>Maridesulfovibrio</taxon>
    </lineage>
</organism>
<dbReference type="Proteomes" id="UP000199053">
    <property type="component" value="Unassembled WGS sequence"/>
</dbReference>
<evidence type="ECO:0000313" key="1">
    <source>
        <dbReference type="EMBL" id="SDK49149.1"/>
    </source>
</evidence>
<evidence type="ECO:0000313" key="2">
    <source>
        <dbReference type="Proteomes" id="UP000199053"/>
    </source>
</evidence>
<sequence length="54" mass="6109">MNKPSQVRGLKKVKKNAPTEVGANTQIINKLSPIYKPRLITTHPLIDNLRMLKT</sequence>
<gene>
    <name evidence="1" type="ORF">SAMN05660337_0622</name>
</gene>
<proteinExistence type="predicted"/>
<dbReference type="EMBL" id="FNGA01000001">
    <property type="protein sequence ID" value="SDK49149.1"/>
    <property type="molecule type" value="Genomic_DNA"/>
</dbReference>
<protein>
    <submittedName>
        <fullName evidence="1">Uncharacterized protein</fullName>
    </submittedName>
</protein>
<accession>A0A1G9CBY1</accession>
<name>A0A1G9CBY1_9BACT</name>
<dbReference type="AlphaFoldDB" id="A0A1G9CBY1"/>